<organism evidence="2 3">
    <name type="scientific">Rhodococcus rhodnii LMG 5362</name>
    <dbReference type="NCBI Taxonomy" id="1273125"/>
    <lineage>
        <taxon>Bacteria</taxon>
        <taxon>Bacillati</taxon>
        <taxon>Actinomycetota</taxon>
        <taxon>Actinomycetes</taxon>
        <taxon>Mycobacteriales</taxon>
        <taxon>Nocardiaceae</taxon>
        <taxon>Rhodococcus</taxon>
    </lineage>
</organism>
<reference evidence="2 3" key="1">
    <citation type="journal article" date="2013" name="Genome Announc.">
        <title>Draft Genome Sequence of Rhodococcus rhodnii Strain LMG5362, a Symbiont of Rhodnius prolixus (Hemiptera, Reduviidae, Triatominae), the Principle Vector of Trypanosoma cruzi.</title>
        <authorList>
            <person name="Pachebat J.A."/>
            <person name="van Keulen G."/>
            <person name="Whitten M.M."/>
            <person name="Girdwood S."/>
            <person name="Del Sol R."/>
            <person name="Dyson P.J."/>
            <person name="Facey P.D."/>
        </authorList>
    </citation>
    <scope>NUCLEOTIDE SEQUENCE [LARGE SCALE GENOMIC DNA]</scope>
    <source>
        <strain evidence="2 3">LMG 5362</strain>
    </source>
</reference>
<gene>
    <name evidence="2" type="ORF">Rrhod_4053</name>
</gene>
<feature type="compositionally biased region" description="Low complexity" evidence="1">
    <location>
        <begin position="224"/>
        <end position="242"/>
    </location>
</feature>
<protein>
    <recommendedName>
        <fullName evidence="4">Lipoprotein</fullName>
    </recommendedName>
</protein>
<evidence type="ECO:0008006" key="4">
    <source>
        <dbReference type="Google" id="ProtNLM"/>
    </source>
</evidence>
<dbReference type="PROSITE" id="PS51257">
    <property type="entry name" value="PROKAR_LIPOPROTEIN"/>
    <property type="match status" value="1"/>
</dbReference>
<sequence>MRPLEGGEMNIRSTGRVRVLAFAATTAAALVLSGCSSDGATEAGADPAASSEFQDASSPREKLLAAMKVTNSLDPVRLDTEANGAHITGQISREEGVQYMRTGVPGAGEQETLVIGDDTLMRYSDVPEGFPFTSGTWYRVDANSPLGMQSAQLAAASADPYASHAAVEDALVDVTETGTETIHGVETTHYVATLDLDAYVAASLQALGSEVDPAQIEQMKALMSPGASSGSTATAASSSRSCRAPRSR</sequence>
<dbReference type="Proteomes" id="UP000013525">
    <property type="component" value="Unassembled WGS sequence"/>
</dbReference>
<name>R7WHI6_9NOCA</name>
<dbReference type="AlphaFoldDB" id="R7WHI6"/>
<evidence type="ECO:0000256" key="1">
    <source>
        <dbReference type="SAM" id="MobiDB-lite"/>
    </source>
</evidence>
<feature type="region of interest" description="Disordered" evidence="1">
    <location>
        <begin position="219"/>
        <end position="248"/>
    </location>
</feature>
<evidence type="ECO:0000313" key="2">
    <source>
        <dbReference type="EMBL" id="EOM74581.1"/>
    </source>
</evidence>
<accession>R7WHI6</accession>
<comment type="caution">
    <text evidence="2">The sequence shown here is derived from an EMBL/GenBank/DDBJ whole genome shotgun (WGS) entry which is preliminary data.</text>
</comment>
<dbReference type="Gene3D" id="2.50.20.20">
    <property type="match status" value="1"/>
</dbReference>
<proteinExistence type="predicted"/>
<dbReference type="EMBL" id="APMY01000129">
    <property type="protein sequence ID" value="EOM74581.1"/>
    <property type="molecule type" value="Genomic_DNA"/>
</dbReference>
<evidence type="ECO:0000313" key="3">
    <source>
        <dbReference type="Proteomes" id="UP000013525"/>
    </source>
</evidence>
<keyword evidence="3" id="KW-1185">Reference proteome</keyword>
<dbReference type="PATRIC" id="fig|1273125.3.peg.3854"/>